<dbReference type="SMART" id="SM00174">
    <property type="entry name" value="RHO"/>
    <property type="match status" value="1"/>
</dbReference>
<dbReference type="SUPFAM" id="SSF52540">
    <property type="entry name" value="P-loop containing nucleoside triphosphate hydrolases"/>
    <property type="match status" value="1"/>
</dbReference>
<gene>
    <name evidence="3" type="ORF">RFI_28542</name>
</gene>
<dbReference type="PRINTS" id="PR00449">
    <property type="entry name" value="RASTRNSFRMNG"/>
</dbReference>
<dbReference type="Gene3D" id="3.40.50.300">
    <property type="entry name" value="P-loop containing nucleotide triphosphate hydrolases"/>
    <property type="match status" value="1"/>
</dbReference>
<proteinExistence type="predicted"/>
<dbReference type="OrthoDB" id="8830751at2759"/>
<dbReference type="InterPro" id="IPR005225">
    <property type="entry name" value="Small_GTP-bd"/>
</dbReference>
<dbReference type="GO" id="GO:0007264">
    <property type="term" value="P:small GTPase-mediated signal transduction"/>
    <property type="evidence" value="ECO:0007669"/>
    <property type="project" value="InterPro"/>
</dbReference>
<dbReference type="PANTHER" id="PTHR24072">
    <property type="entry name" value="RHO FAMILY GTPASE"/>
    <property type="match status" value="1"/>
</dbReference>
<dbReference type="InterPro" id="IPR001806">
    <property type="entry name" value="Small_GTPase"/>
</dbReference>
<organism evidence="3 4">
    <name type="scientific">Reticulomyxa filosa</name>
    <dbReference type="NCBI Taxonomy" id="46433"/>
    <lineage>
        <taxon>Eukaryota</taxon>
        <taxon>Sar</taxon>
        <taxon>Rhizaria</taxon>
        <taxon>Retaria</taxon>
        <taxon>Foraminifera</taxon>
        <taxon>Monothalamids</taxon>
        <taxon>Reticulomyxidae</taxon>
        <taxon>Reticulomyxa</taxon>
    </lineage>
</organism>
<dbReference type="PROSITE" id="PS51419">
    <property type="entry name" value="RAB"/>
    <property type="match status" value="1"/>
</dbReference>
<dbReference type="InterPro" id="IPR003578">
    <property type="entry name" value="Small_GTPase_Rho"/>
</dbReference>
<dbReference type="GO" id="GO:0005525">
    <property type="term" value="F:GTP binding"/>
    <property type="evidence" value="ECO:0007669"/>
    <property type="project" value="UniProtKB-KW"/>
</dbReference>
<dbReference type="Pfam" id="PF00071">
    <property type="entry name" value="Ras"/>
    <property type="match status" value="1"/>
</dbReference>
<dbReference type="OMA" id="VFDNWAV"/>
<protein>
    <submittedName>
        <fullName evidence="3">Ras-related C3 botulinum toxin substrate 2 isoform 1</fullName>
    </submittedName>
</protein>
<dbReference type="GO" id="GO:0003924">
    <property type="term" value="F:GTPase activity"/>
    <property type="evidence" value="ECO:0007669"/>
    <property type="project" value="InterPro"/>
</dbReference>
<comment type="caution">
    <text evidence="3">The sequence shown here is derived from an EMBL/GenBank/DDBJ whole genome shotgun (WGS) entry which is preliminary data.</text>
</comment>
<reference evidence="3 4" key="1">
    <citation type="journal article" date="2013" name="Curr. Biol.">
        <title>The Genome of the Foraminiferan Reticulomyxa filosa.</title>
        <authorList>
            <person name="Glockner G."/>
            <person name="Hulsmann N."/>
            <person name="Schleicher M."/>
            <person name="Noegel A.A."/>
            <person name="Eichinger L."/>
            <person name="Gallinger C."/>
            <person name="Pawlowski J."/>
            <person name="Sierra R."/>
            <person name="Euteneuer U."/>
            <person name="Pillet L."/>
            <person name="Moustafa A."/>
            <person name="Platzer M."/>
            <person name="Groth M."/>
            <person name="Szafranski K."/>
            <person name="Schliwa M."/>
        </authorList>
    </citation>
    <scope>NUCLEOTIDE SEQUENCE [LARGE SCALE GENOMIC DNA]</scope>
</reference>
<accession>X6M754</accession>
<keyword evidence="4" id="KW-1185">Reference proteome</keyword>
<dbReference type="SMART" id="SM00173">
    <property type="entry name" value="RAS"/>
    <property type="match status" value="1"/>
</dbReference>
<keyword evidence="2" id="KW-0342">GTP-binding</keyword>
<dbReference type="EMBL" id="ASPP01024639">
    <property type="protein sequence ID" value="ETO08845.1"/>
    <property type="molecule type" value="Genomic_DNA"/>
</dbReference>
<evidence type="ECO:0000256" key="2">
    <source>
        <dbReference type="ARBA" id="ARBA00023134"/>
    </source>
</evidence>
<dbReference type="PROSITE" id="PS51420">
    <property type="entry name" value="RHO"/>
    <property type="match status" value="1"/>
</dbReference>
<evidence type="ECO:0000256" key="1">
    <source>
        <dbReference type="ARBA" id="ARBA00022741"/>
    </source>
</evidence>
<evidence type="ECO:0000313" key="3">
    <source>
        <dbReference type="EMBL" id="ETO08845.1"/>
    </source>
</evidence>
<dbReference type="SMART" id="SM00175">
    <property type="entry name" value="RAB"/>
    <property type="match status" value="1"/>
</dbReference>
<sequence length="171" mass="19794">MISYIINDFPKDYIPTFLNNYNITIMVDNKQINLDLWDIGTKKKQIIQEQTKKRTPGLKEDYDRLRPLNYPQMQVFLVCFSVISEDSYSNVTEKWVPEVSHHAPGVPIILVGTKADLRNDTKHKCLQNEIGGKLKKYIGAVKYIKCSALTQDNLKELLDSAHKTKKTFYLL</sequence>
<evidence type="ECO:0000313" key="4">
    <source>
        <dbReference type="Proteomes" id="UP000023152"/>
    </source>
</evidence>
<dbReference type="Proteomes" id="UP000023152">
    <property type="component" value="Unassembled WGS sequence"/>
</dbReference>
<dbReference type="AlphaFoldDB" id="X6M754"/>
<dbReference type="CDD" id="cd00157">
    <property type="entry name" value="Rho"/>
    <property type="match status" value="1"/>
</dbReference>
<keyword evidence="1" id="KW-0547">Nucleotide-binding</keyword>
<dbReference type="InterPro" id="IPR027417">
    <property type="entry name" value="P-loop_NTPase"/>
</dbReference>
<name>X6M754_RETFI</name>
<dbReference type="NCBIfam" id="TIGR00231">
    <property type="entry name" value="small_GTP"/>
    <property type="match status" value="1"/>
</dbReference>
<dbReference type="PROSITE" id="PS51421">
    <property type="entry name" value="RAS"/>
    <property type="match status" value="1"/>
</dbReference>